<gene>
    <name evidence="1" type="ORF">UFOPK1826_00922</name>
</gene>
<dbReference type="EMBL" id="CAEZUN010000109">
    <property type="protein sequence ID" value="CAB4604772.1"/>
    <property type="molecule type" value="Genomic_DNA"/>
</dbReference>
<sequence length="44" mass="4940">MGEIYLSSISGLKDDSSLSEARWDEIPPRFIISFGTVSDKTDFK</sequence>
<dbReference type="AlphaFoldDB" id="A0A6J6GTT5"/>
<protein>
    <submittedName>
        <fullName evidence="1">Unannotated protein</fullName>
    </submittedName>
</protein>
<organism evidence="1">
    <name type="scientific">freshwater metagenome</name>
    <dbReference type="NCBI Taxonomy" id="449393"/>
    <lineage>
        <taxon>unclassified sequences</taxon>
        <taxon>metagenomes</taxon>
        <taxon>ecological metagenomes</taxon>
    </lineage>
</organism>
<accession>A0A6J6GTT5</accession>
<reference evidence="1" key="1">
    <citation type="submission" date="2020-05" db="EMBL/GenBank/DDBJ databases">
        <authorList>
            <person name="Chiriac C."/>
            <person name="Salcher M."/>
            <person name="Ghai R."/>
            <person name="Kavagutti S V."/>
        </authorList>
    </citation>
    <scope>NUCLEOTIDE SEQUENCE</scope>
</reference>
<evidence type="ECO:0000313" key="1">
    <source>
        <dbReference type="EMBL" id="CAB4604772.1"/>
    </source>
</evidence>
<proteinExistence type="predicted"/>
<name>A0A6J6GTT5_9ZZZZ</name>